<dbReference type="AlphaFoldDB" id="A0A150ILT1"/>
<gene>
    <name evidence="2" type="ORF">AMQ22_02190</name>
</gene>
<dbReference type="Proteomes" id="UP000075398">
    <property type="component" value="Unassembled WGS sequence"/>
</dbReference>
<organism evidence="2 3">
    <name type="scientific">Candidatus Methanofastidiosum methylothiophilum</name>
    <dbReference type="NCBI Taxonomy" id="1705564"/>
    <lineage>
        <taxon>Archaea</taxon>
        <taxon>Methanobacteriati</taxon>
        <taxon>Methanobacteriota</taxon>
        <taxon>Stenosarchaea group</taxon>
        <taxon>Candidatus Methanofastidiosia</taxon>
        <taxon>Candidatus Methanofastidiosales</taxon>
        <taxon>Candidatus Methanofastidiosaceae</taxon>
        <taxon>Candidatus Methanofastidiosum</taxon>
    </lineage>
</organism>
<dbReference type="PANTHER" id="PTHR43096:SF48">
    <property type="entry name" value="CHAPERONE PROTEIN DNAJ"/>
    <property type="match status" value="1"/>
</dbReference>
<comment type="caution">
    <text evidence="2">The sequence shown here is derived from an EMBL/GenBank/DDBJ whole genome shotgun (WGS) entry which is preliminary data.</text>
</comment>
<evidence type="ECO:0000259" key="1">
    <source>
        <dbReference type="Pfam" id="PF01556"/>
    </source>
</evidence>
<protein>
    <submittedName>
        <fullName evidence="2">Chaperone protein DnaJ</fullName>
    </submittedName>
</protein>
<evidence type="ECO:0000313" key="3">
    <source>
        <dbReference type="Proteomes" id="UP000075398"/>
    </source>
</evidence>
<sequence length="72" mass="7960">MPTIDGKASVKVPAGTQPETILRLKGKGMPKLRGFGTGDLLVKIKIEIPKNLTSEERDILKKYAQIRKENLS</sequence>
<dbReference type="GO" id="GO:0051082">
    <property type="term" value="F:unfolded protein binding"/>
    <property type="evidence" value="ECO:0007669"/>
    <property type="project" value="InterPro"/>
</dbReference>
<dbReference type="GO" id="GO:0005737">
    <property type="term" value="C:cytoplasm"/>
    <property type="evidence" value="ECO:0007669"/>
    <property type="project" value="TreeGrafter"/>
</dbReference>
<reference evidence="2 3" key="1">
    <citation type="journal article" date="2016" name="ISME J.">
        <title>Chasing the elusive Euryarchaeota class WSA2: genomes reveal a uniquely fastidious methyl-reducing methanogen.</title>
        <authorList>
            <person name="Nobu M.K."/>
            <person name="Narihiro T."/>
            <person name="Kuroda K."/>
            <person name="Mei R."/>
            <person name="Liu W.T."/>
        </authorList>
    </citation>
    <scope>NUCLEOTIDE SEQUENCE [LARGE SCALE GENOMIC DNA]</scope>
    <source>
        <strain evidence="2">U1lsi0528_Bin055</strain>
    </source>
</reference>
<dbReference type="GO" id="GO:0042026">
    <property type="term" value="P:protein refolding"/>
    <property type="evidence" value="ECO:0007669"/>
    <property type="project" value="TreeGrafter"/>
</dbReference>
<accession>A0A150ILT1</accession>
<name>A0A150ILT1_9EURY</name>
<dbReference type="STRING" id="1705564.APG08_01389"/>
<dbReference type="InterPro" id="IPR002939">
    <property type="entry name" value="DnaJ_C"/>
</dbReference>
<dbReference type="SUPFAM" id="SSF49493">
    <property type="entry name" value="HSP40/DnaJ peptide-binding domain"/>
    <property type="match status" value="1"/>
</dbReference>
<proteinExistence type="predicted"/>
<feature type="domain" description="Chaperone DnaJ C-terminal" evidence="1">
    <location>
        <begin position="1"/>
        <end position="49"/>
    </location>
</feature>
<dbReference type="InterPro" id="IPR008971">
    <property type="entry name" value="HSP40/DnaJ_pept-bd"/>
</dbReference>
<dbReference type="Pfam" id="PF01556">
    <property type="entry name" value="DnaJ_C"/>
    <property type="match status" value="1"/>
</dbReference>
<dbReference type="EMBL" id="LNGC01000226">
    <property type="protein sequence ID" value="KYC45735.1"/>
    <property type="molecule type" value="Genomic_DNA"/>
</dbReference>
<evidence type="ECO:0000313" key="2">
    <source>
        <dbReference type="EMBL" id="KYC45735.1"/>
    </source>
</evidence>
<dbReference type="PANTHER" id="PTHR43096">
    <property type="entry name" value="DNAJ HOMOLOG 1, MITOCHONDRIAL-RELATED"/>
    <property type="match status" value="1"/>
</dbReference>
<dbReference type="Gene3D" id="2.60.260.20">
    <property type="entry name" value="Urease metallochaperone UreE, N-terminal domain"/>
    <property type="match status" value="1"/>
</dbReference>